<gene>
    <name evidence="2" type="ORF">HF320_01390</name>
</gene>
<organism evidence="2 3">
    <name type="scientific">Collinsella acetigenes</name>
    <dbReference type="NCBI Taxonomy" id="2713419"/>
    <lineage>
        <taxon>Bacteria</taxon>
        <taxon>Bacillati</taxon>
        <taxon>Actinomycetota</taxon>
        <taxon>Coriobacteriia</taxon>
        <taxon>Coriobacteriales</taxon>
        <taxon>Coriobacteriaceae</taxon>
        <taxon>Collinsella</taxon>
    </lineage>
</organism>
<proteinExistence type="predicted"/>
<dbReference type="Proteomes" id="UP000546970">
    <property type="component" value="Unassembled WGS sequence"/>
</dbReference>
<evidence type="ECO:0000256" key="1">
    <source>
        <dbReference type="SAM" id="Phobius"/>
    </source>
</evidence>
<evidence type="ECO:0008006" key="4">
    <source>
        <dbReference type="Google" id="ProtNLM"/>
    </source>
</evidence>
<dbReference type="AlphaFoldDB" id="A0A7X9UAU7"/>
<protein>
    <recommendedName>
        <fullName evidence="4">TadE-like protein</fullName>
    </recommendedName>
</protein>
<keyword evidence="1" id="KW-0812">Transmembrane</keyword>
<feature type="transmembrane region" description="Helical" evidence="1">
    <location>
        <begin position="12"/>
        <end position="34"/>
    </location>
</feature>
<keyword evidence="1" id="KW-1133">Transmembrane helix</keyword>
<keyword evidence="3" id="KW-1185">Reference proteome</keyword>
<sequence length="152" mass="16275">MACILGEKRAQATVEMAVVAPVMIILALIVYNLMQFACAVARFDRVAPDIVLAQGVSPQGDATLGKTATVESALQEAMDPYTVRVAVTSEADETSGTELLSLVAAPQRYHCEMTFEPWPQNIAIAGVALGSPLQLKHERTVVIDPWKPGVVL</sequence>
<accession>A0A7X9UAU7</accession>
<keyword evidence="1" id="KW-0472">Membrane</keyword>
<evidence type="ECO:0000313" key="2">
    <source>
        <dbReference type="EMBL" id="NMF54990.1"/>
    </source>
</evidence>
<reference evidence="2 3" key="1">
    <citation type="submission" date="2020-04" db="EMBL/GenBank/DDBJ databases">
        <title>Collinsella sp. KGMB02528 nov., an anaerobic actinobacterium isolated from human feces.</title>
        <authorList>
            <person name="Han K.-I."/>
            <person name="Eom M.K."/>
            <person name="Kim J.-S."/>
            <person name="Lee K.C."/>
            <person name="Suh M.K."/>
            <person name="Park S.-H."/>
            <person name="Lee J.H."/>
            <person name="Kang S.W."/>
            <person name="Park J.-E."/>
            <person name="Oh B.S."/>
            <person name="Yu S.Y."/>
            <person name="Choi S.-H."/>
            <person name="Lee D.H."/>
            <person name="Yoon H."/>
            <person name="Kim B.-Y."/>
            <person name="Lee J.H."/>
            <person name="Lee J.-S."/>
        </authorList>
    </citation>
    <scope>NUCLEOTIDE SEQUENCE [LARGE SCALE GENOMIC DNA]</scope>
    <source>
        <strain evidence="2 3">KGMB02528</strain>
    </source>
</reference>
<comment type="caution">
    <text evidence="2">The sequence shown here is derived from an EMBL/GenBank/DDBJ whole genome shotgun (WGS) entry which is preliminary data.</text>
</comment>
<evidence type="ECO:0000313" key="3">
    <source>
        <dbReference type="Proteomes" id="UP000546970"/>
    </source>
</evidence>
<dbReference type="EMBL" id="JABBCP010000001">
    <property type="protein sequence ID" value="NMF54990.1"/>
    <property type="molecule type" value="Genomic_DNA"/>
</dbReference>
<name>A0A7X9UAU7_9ACTN</name>